<dbReference type="InterPro" id="IPR003838">
    <property type="entry name" value="ABC3_permease_C"/>
</dbReference>
<evidence type="ECO:0000313" key="9">
    <source>
        <dbReference type="EMBL" id="MEU0152527.1"/>
    </source>
</evidence>
<reference evidence="9 10" key="1">
    <citation type="submission" date="2024-06" db="EMBL/GenBank/DDBJ databases">
        <title>The Natural Products Discovery Center: Release of the First 8490 Sequenced Strains for Exploring Actinobacteria Biosynthetic Diversity.</title>
        <authorList>
            <person name="Kalkreuter E."/>
            <person name="Kautsar S.A."/>
            <person name="Yang D."/>
            <person name="Bader C.D."/>
            <person name="Teijaro C.N."/>
            <person name="Fluegel L."/>
            <person name="Davis C.M."/>
            <person name="Simpson J.R."/>
            <person name="Lauterbach L."/>
            <person name="Steele A.D."/>
            <person name="Gui C."/>
            <person name="Meng S."/>
            <person name="Li G."/>
            <person name="Viehrig K."/>
            <person name="Ye F."/>
            <person name="Su P."/>
            <person name="Kiefer A.F."/>
            <person name="Nichols A."/>
            <person name="Cepeda A.J."/>
            <person name="Yan W."/>
            <person name="Fan B."/>
            <person name="Jiang Y."/>
            <person name="Adhikari A."/>
            <person name="Zheng C.-J."/>
            <person name="Schuster L."/>
            <person name="Cowan T.M."/>
            <person name="Smanski M.J."/>
            <person name="Chevrette M.G."/>
            <person name="De Carvalho L.P.S."/>
            <person name="Shen B."/>
        </authorList>
    </citation>
    <scope>NUCLEOTIDE SEQUENCE [LARGE SCALE GENOMIC DNA]</scope>
    <source>
        <strain evidence="9 10">NPDC006286</strain>
    </source>
</reference>
<feature type="transmembrane region" description="Helical" evidence="7">
    <location>
        <begin position="418"/>
        <end position="441"/>
    </location>
</feature>
<dbReference type="EMBL" id="JBEXRX010000025">
    <property type="protein sequence ID" value="MEU0152527.1"/>
    <property type="molecule type" value="Genomic_DNA"/>
</dbReference>
<evidence type="ECO:0000256" key="2">
    <source>
        <dbReference type="ARBA" id="ARBA00022475"/>
    </source>
</evidence>
<organism evidence="9 10">
    <name type="scientific">Micromonospora fulviviridis</name>
    <dbReference type="NCBI Taxonomy" id="47860"/>
    <lineage>
        <taxon>Bacteria</taxon>
        <taxon>Bacillati</taxon>
        <taxon>Actinomycetota</taxon>
        <taxon>Actinomycetes</taxon>
        <taxon>Micromonosporales</taxon>
        <taxon>Micromonosporaceae</taxon>
        <taxon>Micromonospora</taxon>
    </lineage>
</organism>
<comment type="caution">
    <text evidence="9">The sequence shown here is derived from an EMBL/GenBank/DDBJ whole genome shotgun (WGS) entry which is preliminary data.</text>
</comment>
<name>A0ABV2VIA3_9ACTN</name>
<keyword evidence="10" id="KW-1185">Reference proteome</keyword>
<evidence type="ECO:0000256" key="5">
    <source>
        <dbReference type="ARBA" id="ARBA00023136"/>
    </source>
</evidence>
<gene>
    <name evidence="9" type="ORF">ABZ071_11480</name>
</gene>
<keyword evidence="5 7" id="KW-0472">Membrane</keyword>
<evidence type="ECO:0000256" key="7">
    <source>
        <dbReference type="SAM" id="Phobius"/>
    </source>
</evidence>
<evidence type="ECO:0000256" key="1">
    <source>
        <dbReference type="ARBA" id="ARBA00004651"/>
    </source>
</evidence>
<proteinExistence type="inferred from homology"/>
<keyword evidence="3 7" id="KW-0812">Transmembrane</keyword>
<evidence type="ECO:0000256" key="6">
    <source>
        <dbReference type="ARBA" id="ARBA00038076"/>
    </source>
</evidence>
<evidence type="ECO:0000256" key="4">
    <source>
        <dbReference type="ARBA" id="ARBA00022989"/>
    </source>
</evidence>
<keyword evidence="2" id="KW-1003">Cell membrane</keyword>
<dbReference type="RefSeq" id="WP_355664455.1">
    <property type="nucleotide sequence ID" value="NZ_JBEXRX010000025.1"/>
</dbReference>
<dbReference type="PANTHER" id="PTHR30572:SF4">
    <property type="entry name" value="ABC TRANSPORTER PERMEASE YTRF"/>
    <property type="match status" value="1"/>
</dbReference>
<evidence type="ECO:0000313" key="10">
    <source>
        <dbReference type="Proteomes" id="UP001550348"/>
    </source>
</evidence>
<accession>A0ABV2VIA3</accession>
<comment type="similarity">
    <text evidence="6">Belongs to the ABC-4 integral membrane protein family.</text>
</comment>
<feature type="transmembrane region" description="Helical" evidence="7">
    <location>
        <begin position="281"/>
        <end position="305"/>
    </location>
</feature>
<protein>
    <submittedName>
        <fullName evidence="9">ABC transporter permease</fullName>
    </submittedName>
</protein>
<dbReference type="PANTHER" id="PTHR30572">
    <property type="entry name" value="MEMBRANE COMPONENT OF TRANSPORTER-RELATED"/>
    <property type="match status" value="1"/>
</dbReference>
<dbReference type="Proteomes" id="UP001550348">
    <property type="component" value="Unassembled WGS sequence"/>
</dbReference>
<dbReference type="Pfam" id="PF02687">
    <property type="entry name" value="FtsX"/>
    <property type="match status" value="2"/>
</dbReference>
<feature type="domain" description="ABC3 transporter permease C-terminal" evidence="8">
    <location>
        <begin position="284"/>
        <end position="403"/>
    </location>
</feature>
<feature type="transmembrane region" description="Helical" evidence="7">
    <location>
        <begin position="809"/>
        <end position="830"/>
    </location>
</feature>
<dbReference type="InterPro" id="IPR050250">
    <property type="entry name" value="Macrolide_Exporter_MacB"/>
</dbReference>
<feature type="transmembrane region" description="Helical" evidence="7">
    <location>
        <begin position="723"/>
        <end position="746"/>
    </location>
</feature>
<feature type="domain" description="ABC3 transporter permease C-terminal" evidence="8">
    <location>
        <begin position="724"/>
        <end position="835"/>
    </location>
</feature>
<feature type="transmembrane region" description="Helical" evidence="7">
    <location>
        <begin position="504"/>
        <end position="522"/>
    </location>
</feature>
<feature type="transmembrane region" description="Helical" evidence="7">
    <location>
        <begin position="772"/>
        <end position="797"/>
    </location>
</feature>
<feature type="transmembrane region" description="Helical" evidence="7">
    <location>
        <begin position="333"/>
        <end position="356"/>
    </location>
</feature>
<sequence length="845" mass="86044">MIRLAIGTLRRHRGAYLGTFLAALLAVALLAGAGLLLFSVLTATPPADRFAATTAVVSGAREVTLTTTREKHKKGKTKTKTKVKTERLSGAGTLPVDLAPRLGELPGVARAVPDVAFPVELSTAAGRAVRGADAAPVIGHGWSSAALTPYRLRAGHPPAAGEVVVDADLAARGGLNVGDELRITTRTGVRSLRLAGVAAPAGRDALPAQGALFLADGEVAMVSGLAGPTAVAVLAQPGADQAALLAAVRARAGDAPVLTGADRVHADLPGALPDYIGPISVFGFTIGITAFAAIFVLTGTVALGVRQRLRELALLRTIGATPRQLRRLLGVESLVLAAVAALPGLPLGVLVAHLVAARFRHLGVVPAQFTVRVNPVVLLLAGFAGALVTLVAARFAGRRAVRVAPAQALTETVVAPRGGMLARAAVALVATAGAVAVLTFVPLGGPFGMGMTFISSALLLCAVAAAGPLLVRLVAAVPRRLSAGTGAAGWLAAATTRAEVRRTAAVAVPLVLMFAINAPLLLNGELLTRLAGDQQSARLAGATTLVTGATGLPLDTAARVAALPGVTGAVATVPTRVVLAQGGKPQDYAAQGLLRTGADGALDLAVESGALAGDGTFAASTDLADAYGWRLGDEVPLWLADGERVVLRLSARYTRHRGFGELTLPAGLVAAHDPRGLVTVVALRHSDGAVAERVRQRWPDLRVVPTAAATRTDDGNQQGAWELLVVVSLGFVAIAVVNTFAISAAARRREFTDLRLAGATARQVHRLVDREGLITVTAGLALGIAVTSAVVVPFSVAQDGVFRLVVAPATYLVLLAGVAGLGLAGGALPVRFVLRRRDLPAVGGR</sequence>
<evidence type="ECO:0000259" key="8">
    <source>
        <dbReference type="Pfam" id="PF02687"/>
    </source>
</evidence>
<feature type="transmembrane region" description="Helical" evidence="7">
    <location>
        <begin position="376"/>
        <end position="397"/>
    </location>
</feature>
<feature type="transmembrane region" description="Helical" evidence="7">
    <location>
        <begin position="447"/>
        <end position="471"/>
    </location>
</feature>
<evidence type="ECO:0000256" key="3">
    <source>
        <dbReference type="ARBA" id="ARBA00022692"/>
    </source>
</evidence>
<keyword evidence="4 7" id="KW-1133">Transmembrane helix</keyword>
<comment type="subcellular location">
    <subcellularLocation>
        <location evidence="1">Cell membrane</location>
        <topology evidence="1">Multi-pass membrane protein</topology>
    </subcellularLocation>
</comment>